<sequence>MCPDSRRQAESDLPKDFVLHSLRHTMLTRLGESGVDAFTIMRIAGYSSIVVSQRYIHPTPEAVERAFERLQLGSSEAALEPRRLSATVG</sequence>
<dbReference type="GO" id="GO:0006310">
    <property type="term" value="P:DNA recombination"/>
    <property type="evidence" value="ECO:0007669"/>
    <property type="project" value="UniProtKB-KW"/>
</dbReference>
<organism evidence="3 4">
    <name type="scientific">Alloacidobacterium dinghuense</name>
    <dbReference type="NCBI Taxonomy" id="2763107"/>
    <lineage>
        <taxon>Bacteria</taxon>
        <taxon>Pseudomonadati</taxon>
        <taxon>Acidobacteriota</taxon>
        <taxon>Terriglobia</taxon>
        <taxon>Terriglobales</taxon>
        <taxon>Acidobacteriaceae</taxon>
        <taxon>Alloacidobacterium</taxon>
    </lineage>
</organism>
<reference evidence="3 4" key="1">
    <citation type="submission" date="2020-08" db="EMBL/GenBank/DDBJ databases">
        <title>Edaphobacter telluris sp. nov. and Acidobacterium dinghuensis sp. nov., two acidobacteria isolated from forest soil.</title>
        <authorList>
            <person name="Fu J."/>
            <person name="Qiu L."/>
        </authorList>
    </citation>
    <scope>NUCLEOTIDE SEQUENCE [LARGE SCALE GENOMIC DNA]</scope>
    <source>
        <strain evidence="3">4Y35</strain>
    </source>
</reference>
<protein>
    <submittedName>
        <fullName evidence="3">Tyrosine-type recombinase/integrase</fullName>
    </submittedName>
</protein>
<gene>
    <name evidence="3" type="ORF">H7849_23655</name>
</gene>
<dbReference type="Pfam" id="PF00589">
    <property type="entry name" value="Phage_integrase"/>
    <property type="match status" value="1"/>
</dbReference>
<keyword evidence="1" id="KW-0233">DNA recombination</keyword>
<dbReference type="AlphaFoldDB" id="A0A7G8BHF3"/>
<feature type="domain" description="Tyr recombinase" evidence="2">
    <location>
        <begin position="1"/>
        <end position="68"/>
    </location>
</feature>
<dbReference type="Proteomes" id="UP000515312">
    <property type="component" value="Chromosome"/>
</dbReference>
<keyword evidence="4" id="KW-1185">Reference proteome</keyword>
<dbReference type="SUPFAM" id="SSF56349">
    <property type="entry name" value="DNA breaking-rejoining enzymes"/>
    <property type="match status" value="1"/>
</dbReference>
<name>A0A7G8BHF3_9BACT</name>
<dbReference type="InterPro" id="IPR002104">
    <property type="entry name" value="Integrase_catalytic"/>
</dbReference>
<dbReference type="InterPro" id="IPR013762">
    <property type="entry name" value="Integrase-like_cat_sf"/>
</dbReference>
<dbReference type="EMBL" id="CP060394">
    <property type="protein sequence ID" value="QNI31973.1"/>
    <property type="molecule type" value="Genomic_DNA"/>
</dbReference>
<proteinExistence type="predicted"/>
<dbReference type="GO" id="GO:0015074">
    <property type="term" value="P:DNA integration"/>
    <property type="evidence" value="ECO:0007669"/>
    <property type="project" value="InterPro"/>
</dbReference>
<dbReference type="PROSITE" id="PS51898">
    <property type="entry name" value="TYR_RECOMBINASE"/>
    <property type="match status" value="1"/>
</dbReference>
<evidence type="ECO:0000313" key="3">
    <source>
        <dbReference type="EMBL" id="QNI31973.1"/>
    </source>
</evidence>
<evidence type="ECO:0000313" key="4">
    <source>
        <dbReference type="Proteomes" id="UP000515312"/>
    </source>
</evidence>
<dbReference type="Gene3D" id="1.10.443.10">
    <property type="entry name" value="Intergrase catalytic core"/>
    <property type="match status" value="1"/>
</dbReference>
<dbReference type="RefSeq" id="WP_186742930.1">
    <property type="nucleotide sequence ID" value="NZ_CP060394.1"/>
</dbReference>
<dbReference type="KEGG" id="adin:H7849_23655"/>
<dbReference type="GO" id="GO:0003677">
    <property type="term" value="F:DNA binding"/>
    <property type="evidence" value="ECO:0007669"/>
    <property type="project" value="InterPro"/>
</dbReference>
<evidence type="ECO:0000256" key="1">
    <source>
        <dbReference type="ARBA" id="ARBA00023172"/>
    </source>
</evidence>
<dbReference type="InterPro" id="IPR011010">
    <property type="entry name" value="DNA_brk_join_enz"/>
</dbReference>
<accession>A0A7G8BHF3</accession>
<evidence type="ECO:0000259" key="2">
    <source>
        <dbReference type="PROSITE" id="PS51898"/>
    </source>
</evidence>